<gene>
    <name evidence="2" type="ORF">B0H15DRAFT_949708</name>
</gene>
<comment type="caution">
    <text evidence="2">The sequence shown here is derived from an EMBL/GenBank/DDBJ whole genome shotgun (WGS) entry which is preliminary data.</text>
</comment>
<sequence length="90" mass="9782">MPLKDVAAVRASSKKRTSDPQRQEGAGASDTVDEMYSDSASPGAVALARQGYPAFIVSGFAHTRSEGVEGETHPPKHRFWNFTKRLFCLA</sequence>
<organism evidence="2 3">
    <name type="scientific">Mycena belliarum</name>
    <dbReference type="NCBI Taxonomy" id="1033014"/>
    <lineage>
        <taxon>Eukaryota</taxon>
        <taxon>Fungi</taxon>
        <taxon>Dikarya</taxon>
        <taxon>Basidiomycota</taxon>
        <taxon>Agaricomycotina</taxon>
        <taxon>Agaricomycetes</taxon>
        <taxon>Agaricomycetidae</taxon>
        <taxon>Agaricales</taxon>
        <taxon>Marasmiineae</taxon>
        <taxon>Mycenaceae</taxon>
        <taxon>Mycena</taxon>
    </lineage>
</organism>
<evidence type="ECO:0000313" key="2">
    <source>
        <dbReference type="EMBL" id="KAJ7088525.1"/>
    </source>
</evidence>
<evidence type="ECO:0000313" key="3">
    <source>
        <dbReference type="Proteomes" id="UP001222325"/>
    </source>
</evidence>
<dbReference type="AlphaFoldDB" id="A0AAD6XM20"/>
<proteinExistence type="predicted"/>
<name>A0AAD6XM20_9AGAR</name>
<feature type="region of interest" description="Disordered" evidence="1">
    <location>
        <begin position="1"/>
        <end position="37"/>
    </location>
</feature>
<accession>A0AAD6XM20</accession>
<protein>
    <submittedName>
        <fullName evidence="2">Uncharacterized protein</fullName>
    </submittedName>
</protein>
<keyword evidence="3" id="KW-1185">Reference proteome</keyword>
<dbReference type="EMBL" id="JARJCN010000026">
    <property type="protein sequence ID" value="KAJ7088525.1"/>
    <property type="molecule type" value="Genomic_DNA"/>
</dbReference>
<reference evidence="2" key="1">
    <citation type="submission" date="2023-03" db="EMBL/GenBank/DDBJ databases">
        <title>Massive genome expansion in bonnet fungi (Mycena s.s.) driven by repeated elements and novel gene families across ecological guilds.</title>
        <authorList>
            <consortium name="Lawrence Berkeley National Laboratory"/>
            <person name="Harder C.B."/>
            <person name="Miyauchi S."/>
            <person name="Viragh M."/>
            <person name="Kuo A."/>
            <person name="Thoen E."/>
            <person name="Andreopoulos B."/>
            <person name="Lu D."/>
            <person name="Skrede I."/>
            <person name="Drula E."/>
            <person name="Henrissat B."/>
            <person name="Morin E."/>
            <person name="Kohler A."/>
            <person name="Barry K."/>
            <person name="LaButti K."/>
            <person name="Morin E."/>
            <person name="Salamov A."/>
            <person name="Lipzen A."/>
            <person name="Mereny Z."/>
            <person name="Hegedus B."/>
            <person name="Baldrian P."/>
            <person name="Stursova M."/>
            <person name="Weitz H."/>
            <person name="Taylor A."/>
            <person name="Grigoriev I.V."/>
            <person name="Nagy L.G."/>
            <person name="Martin F."/>
            <person name="Kauserud H."/>
        </authorList>
    </citation>
    <scope>NUCLEOTIDE SEQUENCE</scope>
    <source>
        <strain evidence="2">CBHHK173m</strain>
    </source>
</reference>
<dbReference type="Proteomes" id="UP001222325">
    <property type="component" value="Unassembled WGS sequence"/>
</dbReference>
<evidence type="ECO:0000256" key="1">
    <source>
        <dbReference type="SAM" id="MobiDB-lite"/>
    </source>
</evidence>